<keyword evidence="9" id="KW-0862">Zinc</keyword>
<reference evidence="14" key="1">
    <citation type="submission" date="2021-08" db="EMBL/GenBank/DDBJ databases">
        <title>WGS assembly of Ceratopteris richardii.</title>
        <authorList>
            <person name="Marchant D.B."/>
            <person name="Chen G."/>
            <person name="Jenkins J."/>
            <person name="Shu S."/>
            <person name="Leebens-Mack J."/>
            <person name="Grimwood J."/>
            <person name="Schmutz J."/>
            <person name="Soltis P."/>
            <person name="Soltis D."/>
            <person name="Chen Z.-H."/>
        </authorList>
    </citation>
    <scope>NUCLEOTIDE SEQUENCE</scope>
    <source>
        <strain evidence="14">Whitten #5841</strain>
        <tissue evidence="14">Leaf</tissue>
    </source>
</reference>
<accession>A0A8T2QZ97</accession>
<keyword evidence="8" id="KW-0833">Ubl conjugation pathway</keyword>
<keyword evidence="10" id="KW-0472">Membrane</keyword>
<feature type="compositionally biased region" description="Polar residues" evidence="12">
    <location>
        <begin position="526"/>
        <end position="540"/>
    </location>
</feature>
<evidence type="ECO:0000256" key="11">
    <source>
        <dbReference type="PROSITE-ProRule" id="PRU00175"/>
    </source>
</evidence>
<dbReference type="Proteomes" id="UP000825935">
    <property type="component" value="Chromosome 31"/>
</dbReference>
<dbReference type="GO" id="GO:0008270">
    <property type="term" value="F:zinc ion binding"/>
    <property type="evidence" value="ECO:0007669"/>
    <property type="project" value="UniProtKB-KW"/>
</dbReference>
<feature type="region of interest" description="Disordered" evidence="12">
    <location>
        <begin position="349"/>
        <end position="368"/>
    </location>
</feature>
<dbReference type="EC" id="2.3.2.27" evidence="4"/>
<dbReference type="InterPro" id="IPR017907">
    <property type="entry name" value="Znf_RING_CS"/>
</dbReference>
<dbReference type="InterPro" id="IPR013083">
    <property type="entry name" value="Znf_RING/FYVE/PHD"/>
</dbReference>
<feature type="compositionally biased region" description="Basic and acidic residues" evidence="12">
    <location>
        <begin position="116"/>
        <end position="136"/>
    </location>
</feature>
<feature type="compositionally biased region" description="Low complexity" evidence="12">
    <location>
        <begin position="1"/>
        <end position="16"/>
    </location>
</feature>
<comment type="catalytic activity">
    <reaction evidence="1">
        <text>S-ubiquitinyl-[E2 ubiquitin-conjugating enzyme]-L-cysteine + [acceptor protein]-L-lysine = [E2 ubiquitin-conjugating enzyme]-L-cysteine + N(6)-ubiquitinyl-[acceptor protein]-L-lysine.</text>
        <dbReference type="EC" id="2.3.2.27"/>
    </reaction>
</comment>
<dbReference type="OMA" id="IPIYSWG"/>
<evidence type="ECO:0000256" key="6">
    <source>
        <dbReference type="ARBA" id="ARBA00022723"/>
    </source>
</evidence>
<dbReference type="PANTHER" id="PTHR12313">
    <property type="entry name" value="E3 UBIQUITIN-PROTEIN LIGASE RNF5-RELATED"/>
    <property type="match status" value="1"/>
</dbReference>
<gene>
    <name evidence="14" type="ORF">KP509_31G060900</name>
</gene>
<evidence type="ECO:0000256" key="10">
    <source>
        <dbReference type="ARBA" id="ARBA00023136"/>
    </source>
</evidence>
<dbReference type="PROSITE" id="PS50089">
    <property type="entry name" value="ZF_RING_2"/>
    <property type="match status" value="1"/>
</dbReference>
<evidence type="ECO:0000256" key="8">
    <source>
        <dbReference type="ARBA" id="ARBA00022786"/>
    </source>
</evidence>
<feature type="region of interest" description="Disordered" evidence="12">
    <location>
        <begin position="99"/>
        <end position="136"/>
    </location>
</feature>
<evidence type="ECO:0000313" key="14">
    <source>
        <dbReference type="EMBL" id="KAH7289157.1"/>
    </source>
</evidence>
<dbReference type="GO" id="GO:0005783">
    <property type="term" value="C:endoplasmic reticulum"/>
    <property type="evidence" value="ECO:0007669"/>
    <property type="project" value="InterPro"/>
</dbReference>
<dbReference type="SMART" id="SM00184">
    <property type="entry name" value="RING"/>
    <property type="match status" value="1"/>
</dbReference>
<name>A0A8T2QZ97_CERRI</name>
<dbReference type="SUPFAM" id="SSF57850">
    <property type="entry name" value="RING/U-box"/>
    <property type="match status" value="1"/>
</dbReference>
<evidence type="ECO:0000313" key="15">
    <source>
        <dbReference type="Proteomes" id="UP000825935"/>
    </source>
</evidence>
<comment type="pathway">
    <text evidence="3">Protein modification; protein ubiquitination.</text>
</comment>
<dbReference type="GO" id="GO:0061630">
    <property type="term" value="F:ubiquitin protein ligase activity"/>
    <property type="evidence" value="ECO:0007669"/>
    <property type="project" value="UniProtKB-EC"/>
</dbReference>
<dbReference type="EMBL" id="CM035436">
    <property type="protein sequence ID" value="KAH7289157.1"/>
    <property type="molecule type" value="Genomic_DNA"/>
</dbReference>
<organism evidence="14 15">
    <name type="scientific">Ceratopteris richardii</name>
    <name type="common">Triangle waterfern</name>
    <dbReference type="NCBI Taxonomy" id="49495"/>
    <lineage>
        <taxon>Eukaryota</taxon>
        <taxon>Viridiplantae</taxon>
        <taxon>Streptophyta</taxon>
        <taxon>Embryophyta</taxon>
        <taxon>Tracheophyta</taxon>
        <taxon>Polypodiopsida</taxon>
        <taxon>Polypodiidae</taxon>
        <taxon>Polypodiales</taxon>
        <taxon>Pteridineae</taxon>
        <taxon>Pteridaceae</taxon>
        <taxon>Parkerioideae</taxon>
        <taxon>Ceratopteris</taxon>
    </lineage>
</organism>
<dbReference type="InterPro" id="IPR001841">
    <property type="entry name" value="Znf_RING"/>
</dbReference>
<keyword evidence="7 11" id="KW-0863">Zinc-finger</keyword>
<keyword evidence="6" id="KW-0479">Metal-binding</keyword>
<keyword evidence="15" id="KW-1185">Reference proteome</keyword>
<keyword evidence="5" id="KW-0808">Transferase</keyword>
<dbReference type="Gene3D" id="3.30.40.10">
    <property type="entry name" value="Zinc/RING finger domain, C3HC4 (zinc finger)"/>
    <property type="match status" value="1"/>
</dbReference>
<feature type="compositionally biased region" description="Basic and acidic residues" evidence="12">
    <location>
        <begin position="547"/>
        <end position="556"/>
    </location>
</feature>
<feature type="region of interest" description="Disordered" evidence="12">
    <location>
        <begin position="1"/>
        <end position="24"/>
    </location>
</feature>
<evidence type="ECO:0000256" key="9">
    <source>
        <dbReference type="ARBA" id="ARBA00022833"/>
    </source>
</evidence>
<feature type="compositionally biased region" description="Polar residues" evidence="12">
    <location>
        <begin position="100"/>
        <end position="109"/>
    </location>
</feature>
<evidence type="ECO:0000256" key="7">
    <source>
        <dbReference type="ARBA" id="ARBA00022771"/>
    </source>
</evidence>
<dbReference type="Pfam" id="PF00097">
    <property type="entry name" value="zf-C3HC4"/>
    <property type="match status" value="1"/>
</dbReference>
<dbReference type="OrthoDB" id="6270329at2759"/>
<dbReference type="GO" id="GO:0006511">
    <property type="term" value="P:ubiquitin-dependent protein catabolic process"/>
    <property type="evidence" value="ECO:0007669"/>
    <property type="project" value="InterPro"/>
</dbReference>
<evidence type="ECO:0000256" key="12">
    <source>
        <dbReference type="SAM" id="MobiDB-lite"/>
    </source>
</evidence>
<feature type="region of interest" description="Disordered" evidence="12">
    <location>
        <begin position="524"/>
        <end position="556"/>
    </location>
</feature>
<evidence type="ECO:0000256" key="3">
    <source>
        <dbReference type="ARBA" id="ARBA00004906"/>
    </source>
</evidence>
<comment type="caution">
    <text evidence="14">The sequence shown here is derived from an EMBL/GenBank/DDBJ whole genome shotgun (WGS) entry which is preliminary data.</text>
</comment>
<dbReference type="InterPro" id="IPR045103">
    <property type="entry name" value="RNF5/RNF185-like"/>
</dbReference>
<evidence type="ECO:0000256" key="1">
    <source>
        <dbReference type="ARBA" id="ARBA00000900"/>
    </source>
</evidence>
<comment type="subcellular location">
    <subcellularLocation>
        <location evidence="2">Endomembrane system</location>
    </subcellularLocation>
</comment>
<proteinExistence type="predicted"/>
<dbReference type="PROSITE" id="PS00518">
    <property type="entry name" value="ZF_RING_1"/>
    <property type="match status" value="1"/>
</dbReference>
<evidence type="ECO:0000256" key="5">
    <source>
        <dbReference type="ARBA" id="ARBA00022679"/>
    </source>
</evidence>
<evidence type="ECO:0000256" key="2">
    <source>
        <dbReference type="ARBA" id="ARBA00004308"/>
    </source>
</evidence>
<dbReference type="CDD" id="cd16534">
    <property type="entry name" value="RING-HC_RNF5-like"/>
    <property type="match status" value="1"/>
</dbReference>
<sequence length="556" mass="61546">MSASAAQSSALQESSSGMRSRNPTPTIASEDFKCNICLNVASDAVVTTCGHLFCWPCLYTWLHYDSRYKECPVCKGATSEARVIPIYSWGCKDIRANPSEMHNNGSSSIPPRPPAKRIESERQSRQRYEQLDRERQMNQAFQSATQFHDRRSGNELFNVDGYAAPSGVSPDLRASRSGTVQNSTICDNGASYVNYHLLGRETRASWLERLRAMREERLIWPVAFVNGLTSRELLQQRRQAREHVLSPRFSMDLSHESLSMSDPSIRGHAWQTQPGALQRAFSLANNDRNQRQFTHNPAAQAGSSSHPTNASHSTAQYLSTMSSILSSMEVFAKALELASSSSSIGSSMLSHGSSPISPVPSSSLQSQPTPGFNMHNQADSALWQSSMHGLLVQMKRLTMQLQSIEPLATAQESASRQRSISENNSSWMRMAANIGMLPIHVQPQFHHHQHHHYHLDGSLSDRASTRANTMTQRPVSGEGDVRSRTINTASVLGLSPRGDSTMPTTNLPSLHRGFSDGRPSRMFPSHVQSGHSTANETNQPAHRKLTKKLDVTKMPT</sequence>
<dbReference type="AlphaFoldDB" id="A0A8T2QZ97"/>
<feature type="domain" description="RING-type" evidence="13">
    <location>
        <begin position="34"/>
        <end position="75"/>
    </location>
</feature>
<evidence type="ECO:0000259" key="13">
    <source>
        <dbReference type="PROSITE" id="PS50089"/>
    </source>
</evidence>
<protein>
    <recommendedName>
        <fullName evidence="4">RING-type E3 ubiquitin transferase</fullName>
        <ecNumber evidence="4">2.3.2.27</ecNumber>
    </recommendedName>
</protein>
<evidence type="ECO:0000256" key="4">
    <source>
        <dbReference type="ARBA" id="ARBA00012483"/>
    </source>
</evidence>
<dbReference type="InterPro" id="IPR018957">
    <property type="entry name" value="Znf_C3HC4_RING-type"/>
</dbReference>